<dbReference type="GO" id="GO:0000156">
    <property type="term" value="F:phosphorelay response regulator activity"/>
    <property type="evidence" value="ECO:0007669"/>
    <property type="project" value="TreeGrafter"/>
</dbReference>
<dbReference type="InterPro" id="IPR011006">
    <property type="entry name" value="CheY-like_superfamily"/>
</dbReference>
<feature type="DNA-binding region" description="OmpR/PhoB-type" evidence="7">
    <location>
        <begin position="125"/>
        <end position="225"/>
    </location>
</feature>
<dbReference type="GO" id="GO:0005829">
    <property type="term" value="C:cytosol"/>
    <property type="evidence" value="ECO:0007669"/>
    <property type="project" value="TreeGrafter"/>
</dbReference>
<comment type="function">
    <text evidence="5">May play the central regulatory role in sporulation. It may be an element of the effector pathway responsible for the activation of sporulation genes in response to nutritional stress. Spo0A may act in concert with spo0H (a sigma factor) to control the expression of some genes that are critical to the sporulation process.</text>
</comment>
<evidence type="ECO:0000256" key="3">
    <source>
        <dbReference type="ARBA" id="ARBA00023125"/>
    </source>
</evidence>
<keyword evidence="3 7" id="KW-0238">DNA-binding</keyword>
<evidence type="ECO:0000256" key="4">
    <source>
        <dbReference type="ARBA" id="ARBA00023163"/>
    </source>
</evidence>
<feature type="domain" description="OmpR/PhoB-type" evidence="9">
    <location>
        <begin position="125"/>
        <end position="225"/>
    </location>
</feature>
<feature type="domain" description="Response regulatory" evidence="8">
    <location>
        <begin position="3"/>
        <end position="116"/>
    </location>
</feature>
<proteinExistence type="predicted"/>
<dbReference type="PROSITE" id="PS51755">
    <property type="entry name" value="OMPR_PHOB"/>
    <property type="match status" value="1"/>
</dbReference>
<dbReference type="Proteomes" id="UP000601522">
    <property type="component" value="Unassembled WGS sequence"/>
</dbReference>
<dbReference type="InterPro" id="IPR001867">
    <property type="entry name" value="OmpR/PhoB-type_DNA-bd"/>
</dbReference>
<dbReference type="Pfam" id="PF00486">
    <property type="entry name" value="Trans_reg_C"/>
    <property type="match status" value="1"/>
</dbReference>
<dbReference type="PANTHER" id="PTHR48111:SF73">
    <property type="entry name" value="ALKALINE PHOSPHATASE SYNTHESIS TRANSCRIPTIONAL REGULATORY PROTEIN PHOP"/>
    <property type="match status" value="1"/>
</dbReference>
<evidence type="ECO:0000313" key="10">
    <source>
        <dbReference type="EMBL" id="MBC8591032.1"/>
    </source>
</evidence>
<dbReference type="InterPro" id="IPR001789">
    <property type="entry name" value="Sig_transdc_resp-reg_receiver"/>
</dbReference>
<dbReference type="Gene3D" id="6.10.250.690">
    <property type="match status" value="1"/>
</dbReference>
<name>A0A926F0U3_9FIRM</name>
<dbReference type="SUPFAM" id="SSF46894">
    <property type="entry name" value="C-terminal effector domain of the bipartite response regulators"/>
    <property type="match status" value="1"/>
</dbReference>
<dbReference type="GO" id="GO:0032993">
    <property type="term" value="C:protein-DNA complex"/>
    <property type="evidence" value="ECO:0007669"/>
    <property type="project" value="TreeGrafter"/>
</dbReference>
<gene>
    <name evidence="10" type="ORF">H8689_07880</name>
</gene>
<dbReference type="PROSITE" id="PS50110">
    <property type="entry name" value="RESPONSE_REGULATORY"/>
    <property type="match status" value="1"/>
</dbReference>
<keyword evidence="6" id="KW-0597">Phosphoprotein</keyword>
<dbReference type="PANTHER" id="PTHR48111">
    <property type="entry name" value="REGULATOR OF RPOS"/>
    <property type="match status" value="1"/>
</dbReference>
<dbReference type="RefSeq" id="WP_249323870.1">
    <property type="nucleotide sequence ID" value="NZ_JACRTK010000003.1"/>
</dbReference>
<dbReference type="SUPFAM" id="SSF52172">
    <property type="entry name" value="CheY-like"/>
    <property type="match status" value="1"/>
</dbReference>
<dbReference type="Pfam" id="PF00072">
    <property type="entry name" value="Response_reg"/>
    <property type="match status" value="1"/>
</dbReference>
<keyword evidence="11" id="KW-1185">Reference proteome</keyword>
<evidence type="ECO:0000256" key="5">
    <source>
        <dbReference type="ARBA" id="ARBA00024867"/>
    </source>
</evidence>
<sequence>MTKVLLVEDDTTLSMGIQYSLEKEGYTVDIGRDFAMGRDMVNNNEYDLIILDVGLPDGNGFDLCRYIRKDQMTPIIFLTAQDEEVNVVMGLDIGGDDYITKPFRINELISRIKAVLRRYGNISRTDILISKDIKVCLLESKVYIKDELVFLTPSEYKLLNILMNHPHQVLPRTKILESLWDVDGDFVDDNSLSVYIRRLREKIEEDSSKPTYVKTVRGIGYTWDVDVRSE</sequence>
<dbReference type="InterPro" id="IPR016032">
    <property type="entry name" value="Sig_transdc_resp-reg_C-effctor"/>
</dbReference>
<keyword evidence="2" id="KW-0805">Transcription regulation</keyword>
<dbReference type="InterPro" id="IPR039420">
    <property type="entry name" value="WalR-like"/>
</dbReference>
<dbReference type="InterPro" id="IPR036388">
    <property type="entry name" value="WH-like_DNA-bd_sf"/>
</dbReference>
<dbReference type="EMBL" id="JACRTK010000003">
    <property type="protein sequence ID" value="MBC8591032.1"/>
    <property type="molecule type" value="Genomic_DNA"/>
</dbReference>
<dbReference type="AlphaFoldDB" id="A0A926F0U3"/>
<evidence type="ECO:0000259" key="9">
    <source>
        <dbReference type="PROSITE" id="PS51755"/>
    </source>
</evidence>
<evidence type="ECO:0000256" key="7">
    <source>
        <dbReference type="PROSITE-ProRule" id="PRU01091"/>
    </source>
</evidence>
<dbReference type="Gene3D" id="3.40.50.2300">
    <property type="match status" value="1"/>
</dbReference>
<comment type="caution">
    <text evidence="10">The sequence shown here is derived from an EMBL/GenBank/DDBJ whole genome shotgun (WGS) entry which is preliminary data.</text>
</comment>
<evidence type="ECO:0000313" key="11">
    <source>
        <dbReference type="Proteomes" id="UP000601522"/>
    </source>
</evidence>
<evidence type="ECO:0000256" key="6">
    <source>
        <dbReference type="PROSITE-ProRule" id="PRU00169"/>
    </source>
</evidence>
<evidence type="ECO:0000256" key="1">
    <source>
        <dbReference type="ARBA" id="ARBA00018672"/>
    </source>
</evidence>
<dbReference type="GO" id="GO:0006355">
    <property type="term" value="P:regulation of DNA-templated transcription"/>
    <property type="evidence" value="ECO:0007669"/>
    <property type="project" value="InterPro"/>
</dbReference>
<reference evidence="10 11" key="1">
    <citation type="submission" date="2020-08" db="EMBL/GenBank/DDBJ databases">
        <title>Genome public.</title>
        <authorList>
            <person name="Liu C."/>
            <person name="Sun Q."/>
        </authorList>
    </citation>
    <scope>NUCLEOTIDE SEQUENCE [LARGE SCALE GENOMIC DNA]</scope>
    <source>
        <strain evidence="10 11">NSJ-26</strain>
    </source>
</reference>
<dbReference type="GO" id="GO:0000976">
    <property type="term" value="F:transcription cis-regulatory region binding"/>
    <property type="evidence" value="ECO:0007669"/>
    <property type="project" value="TreeGrafter"/>
</dbReference>
<dbReference type="Gene3D" id="1.10.10.10">
    <property type="entry name" value="Winged helix-like DNA-binding domain superfamily/Winged helix DNA-binding domain"/>
    <property type="match status" value="1"/>
</dbReference>
<dbReference type="SMART" id="SM00862">
    <property type="entry name" value="Trans_reg_C"/>
    <property type="match status" value="1"/>
</dbReference>
<evidence type="ECO:0000259" key="8">
    <source>
        <dbReference type="PROSITE" id="PS50110"/>
    </source>
</evidence>
<feature type="modified residue" description="4-aspartylphosphate" evidence="6">
    <location>
        <position position="52"/>
    </location>
</feature>
<protein>
    <recommendedName>
        <fullName evidence="1">Stage 0 sporulation protein A homolog</fullName>
    </recommendedName>
</protein>
<keyword evidence="4" id="KW-0804">Transcription</keyword>
<dbReference type="CDD" id="cd00383">
    <property type="entry name" value="trans_reg_C"/>
    <property type="match status" value="1"/>
</dbReference>
<organism evidence="10 11">
    <name type="scientific">Wansuia hejianensis</name>
    <dbReference type="NCBI Taxonomy" id="2763667"/>
    <lineage>
        <taxon>Bacteria</taxon>
        <taxon>Bacillati</taxon>
        <taxon>Bacillota</taxon>
        <taxon>Clostridia</taxon>
        <taxon>Lachnospirales</taxon>
        <taxon>Lachnospiraceae</taxon>
        <taxon>Wansuia</taxon>
    </lineage>
</organism>
<dbReference type="SMART" id="SM00448">
    <property type="entry name" value="REC"/>
    <property type="match status" value="1"/>
</dbReference>
<evidence type="ECO:0000256" key="2">
    <source>
        <dbReference type="ARBA" id="ARBA00023015"/>
    </source>
</evidence>
<accession>A0A926F0U3</accession>